<proteinExistence type="predicted"/>
<protein>
    <recommendedName>
        <fullName evidence="1">A-factor biosynthesis hotdog domain-containing protein</fullName>
    </recommendedName>
</protein>
<accession>A0ABN2QKT6</accession>
<feature type="domain" description="A-factor biosynthesis hotdog" evidence="1">
    <location>
        <begin position="33"/>
        <end position="116"/>
    </location>
</feature>
<dbReference type="EMBL" id="BAAAMK010000002">
    <property type="protein sequence ID" value="GAA1953878.1"/>
    <property type="molecule type" value="Genomic_DNA"/>
</dbReference>
<dbReference type="Pfam" id="PF03756">
    <property type="entry name" value="AfsA"/>
    <property type="match status" value="1"/>
</dbReference>
<sequence length="148" mass="16078">MLLSMGAYNRTRGAAVEAEPRPTRRAPLIAASAVGRSSPNDVLLLQTERGLEIDVDRGHPIFFDHLLDHVPGTALIEACKQAVQVATGRPDADLCAFDGDFQRVVEFDEPAQVRVHVEQNLATCTITQDRRVALVASAALNAPQLRAR</sequence>
<name>A0ABN2QKT6_9MICO</name>
<keyword evidence="3" id="KW-1185">Reference proteome</keyword>
<dbReference type="InterPro" id="IPR005509">
    <property type="entry name" value="AfsA_hotdog_dom"/>
</dbReference>
<comment type="caution">
    <text evidence="2">The sequence shown here is derived from an EMBL/GenBank/DDBJ whole genome shotgun (WGS) entry which is preliminary data.</text>
</comment>
<evidence type="ECO:0000313" key="3">
    <source>
        <dbReference type="Proteomes" id="UP001499954"/>
    </source>
</evidence>
<dbReference type="Proteomes" id="UP001499954">
    <property type="component" value="Unassembled WGS sequence"/>
</dbReference>
<gene>
    <name evidence="2" type="ORF">GCM10009717_19740</name>
</gene>
<evidence type="ECO:0000259" key="1">
    <source>
        <dbReference type="Pfam" id="PF03756"/>
    </source>
</evidence>
<reference evidence="2 3" key="1">
    <citation type="journal article" date="2019" name="Int. J. Syst. Evol. Microbiol.">
        <title>The Global Catalogue of Microorganisms (GCM) 10K type strain sequencing project: providing services to taxonomists for standard genome sequencing and annotation.</title>
        <authorList>
            <consortium name="The Broad Institute Genomics Platform"/>
            <consortium name="The Broad Institute Genome Sequencing Center for Infectious Disease"/>
            <person name="Wu L."/>
            <person name="Ma J."/>
        </authorList>
    </citation>
    <scope>NUCLEOTIDE SEQUENCE [LARGE SCALE GENOMIC DNA]</scope>
    <source>
        <strain evidence="2 3">JCM 13584</strain>
    </source>
</reference>
<evidence type="ECO:0000313" key="2">
    <source>
        <dbReference type="EMBL" id="GAA1953878.1"/>
    </source>
</evidence>
<organism evidence="2 3">
    <name type="scientific">Agromyces allii</name>
    <dbReference type="NCBI Taxonomy" id="393607"/>
    <lineage>
        <taxon>Bacteria</taxon>
        <taxon>Bacillati</taxon>
        <taxon>Actinomycetota</taxon>
        <taxon>Actinomycetes</taxon>
        <taxon>Micrococcales</taxon>
        <taxon>Microbacteriaceae</taxon>
        <taxon>Agromyces</taxon>
    </lineage>
</organism>